<dbReference type="OrthoDB" id="10691220at2759"/>
<gene>
    <name evidence="2" type="ORF">F1559_002450</name>
</gene>
<organism evidence="2 3">
    <name type="scientific">Cyanidiococcus yangmingshanensis</name>
    <dbReference type="NCBI Taxonomy" id="2690220"/>
    <lineage>
        <taxon>Eukaryota</taxon>
        <taxon>Rhodophyta</taxon>
        <taxon>Bangiophyceae</taxon>
        <taxon>Cyanidiales</taxon>
        <taxon>Cyanidiaceae</taxon>
        <taxon>Cyanidiococcus</taxon>
    </lineage>
</organism>
<feature type="compositionally biased region" description="Low complexity" evidence="1">
    <location>
        <begin position="782"/>
        <end position="794"/>
    </location>
</feature>
<name>A0A7J7IHF6_9RHOD</name>
<protein>
    <submittedName>
        <fullName evidence="2">Uncharacterized protein</fullName>
    </submittedName>
</protein>
<dbReference type="EMBL" id="VWRR01000010">
    <property type="protein sequence ID" value="KAF6002448.1"/>
    <property type="molecule type" value="Genomic_DNA"/>
</dbReference>
<feature type="region of interest" description="Disordered" evidence="1">
    <location>
        <begin position="765"/>
        <end position="803"/>
    </location>
</feature>
<reference evidence="2 3" key="1">
    <citation type="journal article" date="2020" name="J. Phycol.">
        <title>Comparative genome analysis reveals Cyanidiococcus gen. nov., a new extremophilic red algal genus sister to Cyanidioschyzon (Cyanidioschyzonaceae, Rhodophyta).</title>
        <authorList>
            <person name="Liu S.-L."/>
            <person name="Chiang Y.-R."/>
            <person name="Yoon H.S."/>
            <person name="Fu H.-Y."/>
        </authorList>
    </citation>
    <scope>NUCLEOTIDE SEQUENCE [LARGE SCALE GENOMIC DNA]</scope>
    <source>
        <strain evidence="2 3">THAL066</strain>
    </source>
</reference>
<sequence>MDLWVALDACDNELPYGCLTFELARVTATLDVVPNDGSVWGAASLSQFITGTGHLAKLQGLTKADSVDDRLELLVERIDETLIQELVRVAERVSEALDTGWTPHPFALPETESGSPPSTYYQTPTSTIDVLAPLQKRLGSSSPALFRAARLSLERAVVTPPQVSDAATTTSMETIGKLPPTDVVLSPWVARDLPSGFSAEKWKQKQLYRESGVLLMSAVKAMEASWQHESAISVATVSRFCAAMRMLGRLPEATLGDPPELESILRRGLTCCLDLLRETSVNTWDQRAIIAEWVFSLSQTPADLFENALQEEHLELSVQTLRQGLDRAANLLDQSAWAIDHAGFESIPQTDSTLDGERETGWRLWKRCALLLAKLADLMGSHLGVGESQHLQSVFVALAAVNVANSIADRVGAAGTESGCSCDQKGNEAILRQRLPKCCSKVLDAWMHSDGMTIQATGSATWSSNCTGRYPPVGLLSTLLDVIGRTSVASFMENSIGSACASNESTRDWLEPTSRPISAPVFMQSATSELLQASGPFIETALELLFAYLPHHRDALGSVSRNRLALLLRYLEHSLRHAVSSEPVSLILLQLLIRHTLAWSASLGHQHTNENLHAVERCLRIADLIQSLLKMEGVYDPSTSIDENSEHLRDTLVARNPLWLLLAGPLETHHAVDDRLTEPQLPTRPLRRSTSPVQTGHQASQLPSPAAVIRCFRSFLERSLGLLRERALALLYAALGSPRATFRARAVRLFGEMSRMDIKEGWQVSQRGVDRAEQPNLQETHSSMPRSRSAAPEARATRESLGQTVDPAECADESLIDKAIALATACCLDMSPRVRESALAPYVSWMHWSGKPITAYTIVYSRLCDVSVTVRQRAIQILDSLLWEKEPLSMTDWAFATAHLFLRLNDPLPAIRQLAQRVLYAHIFRRQIDFDFLVEDALSPQTEIDVAPGQPLRRSRHRVRYLDEQREWQVSPLKRPEGPSSSSTGPFQRMLLVCERLDREFATDGALGTSTLVRRFLLIDEGVVALTRTEATNMASVLMNRQAYSPLMPLIQLDAQLAVPFLPALVNRLHSFATEPNLSSGIERELFWIVRILESCSRVVGQANGPSRASYSVYHSRTSFWQAKPCVCLRALHDRNEHVSSWMLRNAAYWQRIDSLWGLLERLWADADSQSSSLLLVFVIWRSLTVVVHPDAVIKAVCCIFWASSTDSETKASAPRLPLEQAHHSSVIARQALQHLVMHEGPSVASGFRDALLSAWRFCRNRHAPPAALSTGRGGDAAIAAETTCLTAGVESPHPDEIDRFLRLNLRYNINEHICGFVLAGLRAPALRRRVLQDLVSVLTSSPLDERYPIDERCSIALFLATLPRSDESSSPETAFRAEIRSVLEALDRNLDATEGLVDVALSESSIQRS</sequence>
<dbReference type="InterPro" id="IPR016024">
    <property type="entry name" value="ARM-type_fold"/>
</dbReference>
<proteinExistence type="predicted"/>
<dbReference type="Proteomes" id="UP000530660">
    <property type="component" value="Unassembled WGS sequence"/>
</dbReference>
<feature type="compositionally biased region" description="Polar residues" evidence="1">
    <location>
        <begin position="688"/>
        <end position="700"/>
    </location>
</feature>
<dbReference type="SUPFAM" id="SSF48371">
    <property type="entry name" value="ARM repeat"/>
    <property type="match status" value="1"/>
</dbReference>
<comment type="caution">
    <text evidence="2">The sequence shown here is derived from an EMBL/GenBank/DDBJ whole genome shotgun (WGS) entry which is preliminary data.</text>
</comment>
<accession>A0A7J7IHF6</accession>
<evidence type="ECO:0000256" key="1">
    <source>
        <dbReference type="SAM" id="MobiDB-lite"/>
    </source>
</evidence>
<evidence type="ECO:0000313" key="3">
    <source>
        <dbReference type="Proteomes" id="UP000530660"/>
    </source>
</evidence>
<evidence type="ECO:0000313" key="2">
    <source>
        <dbReference type="EMBL" id="KAF6002448.1"/>
    </source>
</evidence>
<keyword evidence="3" id="KW-1185">Reference proteome</keyword>
<feature type="region of interest" description="Disordered" evidence="1">
    <location>
        <begin position="673"/>
        <end position="700"/>
    </location>
</feature>